<dbReference type="EMBL" id="MU393557">
    <property type="protein sequence ID" value="KAI4861267.1"/>
    <property type="molecule type" value="Genomic_DNA"/>
</dbReference>
<dbReference type="Proteomes" id="UP001497700">
    <property type="component" value="Unassembled WGS sequence"/>
</dbReference>
<accession>A0ACB9YPY1</accession>
<organism evidence="1 2">
    <name type="scientific">Hypoxylon rubiginosum</name>
    <dbReference type="NCBI Taxonomy" id="110542"/>
    <lineage>
        <taxon>Eukaryota</taxon>
        <taxon>Fungi</taxon>
        <taxon>Dikarya</taxon>
        <taxon>Ascomycota</taxon>
        <taxon>Pezizomycotina</taxon>
        <taxon>Sordariomycetes</taxon>
        <taxon>Xylariomycetidae</taxon>
        <taxon>Xylariales</taxon>
        <taxon>Hypoxylaceae</taxon>
        <taxon>Hypoxylon</taxon>
    </lineage>
</organism>
<name>A0ACB9YPY1_9PEZI</name>
<gene>
    <name evidence="1" type="ORF">F4820DRAFT_434330</name>
</gene>
<evidence type="ECO:0000313" key="1">
    <source>
        <dbReference type="EMBL" id="KAI4861267.1"/>
    </source>
</evidence>
<evidence type="ECO:0000313" key="2">
    <source>
        <dbReference type="Proteomes" id="UP001497700"/>
    </source>
</evidence>
<comment type="caution">
    <text evidence="1">The sequence shown here is derived from an EMBL/GenBank/DDBJ whole genome shotgun (WGS) entry which is preliminary data.</text>
</comment>
<reference evidence="1 2" key="1">
    <citation type="journal article" date="2022" name="New Phytol.">
        <title>Ecological generalism drives hyperdiversity of secondary metabolite gene clusters in xylarialean endophytes.</title>
        <authorList>
            <person name="Franco M.E.E."/>
            <person name="Wisecaver J.H."/>
            <person name="Arnold A.E."/>
            <person name="Ju Y.M."/>
            <person name="Slot J.C."/>
            <person name="Ahrendt S."/>
            <person name="Moore L.P."/>
            <person name="Eastman K.E."/>
            <person name="Scott K."/>
            <person name="Konkel Z."/>
            <person name="Mondo S.J."/>
            <person name="Kuo A."/>
            <person name="Hayes R.D."/>
            <person name="Haridas S."/>
            <person name="Andreopoulos B."/>
            <person name="Riley R."/>
            <person name="LaButti K."/>
            <person name="Pangilinan J."/>
            <person name="Lipzen A."/>
            <person name="Amirebrahimi M."/>
            <person name="Yan J."/>
            <person name="Adam C."/>
            <person name="Keymanesh K."/>
            <person name="Ng V."/>
            <person name="Louie K."/>
            <person name="Northen T."/>
            <person name="Drula E."/>
            <person name="Henrissat B."/>
            <person name="Hsieh H.M."/>
            <person name="Youens-Clark K."/>
            <person name="Lutzoni F."/>
            <person name="Miadlikowska J."/>
            <person name="Eastwood D.C."/>
            <person name="Hamelin R.C."/>
            <person name="Grigoriev I.V."/>
            <person name="U'Ren J.M."/>
        </authorList>
    </citation>
    <scope>NUCLEOTIDE SEQUENCE [LARGE SCALE GENOMIC DNA]</scope>
    <source>
        <strain evidence="1 2">CBS 119005</strain>
    </source>
</reference>
<sequence length="669" mass="70868">MRLNCLDAVLVATTTLTCLVKAQFPNATPEASNLTTIASPIDPNIKISYKVPDGACNTAFESQTQYTGWVSIPGDFPTNTFFWYVGARDQQANSSLTIWLNGGPGSSSMFGFFSENGPCEVVDNGTNTYTTIAREWGWDRASNMLFIDQPNQVGFSYDVPTNGSIDLLTNNIYIPPAERPNSLPSNAYLNGTFSSMNANNTANTTETAAVAIWHMLQGFLTTFPELNPPEDNILGVNLFSESYGGKYGPAFAYKWEQMNAARGNSSVSNSTAVKIRLVSLGIVNGCVDDLIQAPFYPAMAVNNPYGLTAINSIRAQMANASFYTSGGCRDQINACRAAVASQDPNNSGAPADVNRICEAAYNSCTENVMLPYSDAGRSLYDISALLPDSFPPKQYLEYVNTAAFQAAIGTRLNYTETNSQVVSAFLSTGDYEREAMVPKLASLLNAGIRVGFIYGDRDYICNWLGGEAVSLALAASAAGGYASAFPAAGYAPIIVNDTYIGGAVRQFGNLSFSRVFQAGHFVPAYQPETAFQVFARVIRGDSVSTGENVDLSAYNTTGDSSASSSLNLPPSPEPTCWLRDIPGSCSEDQQSAILNGEGFVVNGALQTGTTASTPAPTTVVETSTTTAQLTGFFTATATPSSAATPNRGPGVVDVFHLGGAAAAALLVLS</sequence>
<keyword evidence="2" id="KW-1185">Reference proteome</keyword>
<proteinExistence type="predicted"/>
<protein>
    <submittedName>
        <fullName evidence="1">Alpha/beta-hydrolase</fullName>
    </submittedName>
</protein>